<dbReference type="GO" id="GO:0005643">
    <property type="term" value="C:nuclear pore"/>
    <property type="evidence" value="ECO:0007669"/>
    <property type="project" value="TreeGrafter"/>
</dbReference>
<sequence length="1133" mass="128365">MCTLQELEASAAIMMASPTIVTPQQRHEAEQVFMKLRKSKSPYIFCKQVLEQSTNDYVMFQAASTIKDAVLREWALLGKEDIESLRTFLLTFALQKQGVQRYVKEQVLQVVAVMFKRGSLDGNQQAWMSLFSDLTRLITGNETSMQILGCSILKALLNEFSFINHSSDIGLSWEFHTRCKHTFETKYLKEAFCLVIQVLRCFEAVDGKSMSREQLVALVRFLSLAEQILHWEHTVYNLRNRKNTQINRVILLRPDKSWKNVLFDPQVIGLFFSILSRFQENEELCHHGFQCLIQLASLCGPILNNKTEQTQYLAHFLTSFHSLTNSLKMTSPVALGLSSVINRLLTVFPATCVSSLPVELLLTTQQMMADLTCGFLEAVTKEEELHTEDTSYMEAVDQILESWGTLLENTDKYPTSFFNQSSFKILNTYVRCHLAVPDGLRGSFSNDNEGLHIDEICDLEGDDRELFADQLCSIGMFARLTIEHSIPLLTNLIDDRVQKLKGQLATFQNPNQGLSSQSAHGIESLFEDLHWLLLIAGHMIADESTGETPLIPNEILQFSTAQETQVNLQCTLDHLTNSGELGTPSTVHVDQTKVDPVIKIISSVIHLASTENKALASNMSHCLSPQVSSTVVWFLRHFSKSYLLPNEHEYGQLSTTLASIFGEDTVGGKWTIGFLLEKVKTNLIYWSSEPALAEDTVLLLLSLVDSKKRAEVAISFECLWQIGEQHALRHGPISQMPSEAHRYLVQALVLAGSSGEGHPLRERYWSQFLQSLHTRFNNVCHQPNFIKISQDEHIKAELQNLLESFRGVALASSAWNSNHLFHFLLPVLCDSVLLMNVYQDCPEVSVLVLEMFVDVVEAEITFLDYAEAEKLYKACLSLLETYAKCSLGKHSYSSLVEEEQYSDLYLLMKLLSHILSKDILDFAEEEGHTSAADVTIYGLNIIMPLISTEILKFPSICEEYFKLTTYVCDVYPEKTMTLPDGLFQNMMSTLEVGLDNYDAEIAKMSMESLSALASHLFQNKQQAQEHRVVEVVRHFLRVIFNMLLIESFDMDLLQPASEAFLALICCNQEYYSELVRDLLAQQTDPVVTQRLLAAFNTLTPNDMRVSLDKTSKTRFRRSLDSFLTNVKGFLFTK</sequence>
<evidence type="ECO:0000256" key="1">
    <source>
        <dbReference type="ARBA" id="ARBA00004123"/>
    </source>
</evidence>
<dbReference type="PANTHER" id="PTHR12596:SF1">
    <property type="entry name" value="EXPORTIN-4"/>
    <property type="match status" value="1"/>
</dbReference>
<evidence type="ECO:0000256" key="5">
    <source>
        <dbReference type="ARBA" id="ARBA00022490"/>
    </source>
</evidence>
<keyword evidence="5" id="KW-0963">Cytoplasm</keyword>
<evidence type="ECO:0000259" key="9">
    <source>
        <dbReference type="PROSITE" id="PS50166"/>
    </source>
</evidence>
<dbReference type="Gene3D" id="1.25.10.10">
    <property type="entry name" value="Leucine-rich Repeat Variant"/>
    <property type="match status" value="2"/>
</dbReference>
<dbReference type="InterPro" id="IPR044189">
    <property type="entry name" value="XPO4/7-like"/>
</dbReference>
<protein>
    <recommendedName>
        <fullName evidence="8">Exportin-4</fullName>
    </recommendedName>
</protein>
<dbReference type="OrthoDB" id="5548448at2759"/>
<feature type="domain" description="Importin N-terminal" evidence="9">
    <location>
        <begin position="29"/>
        <end position="95"/>
    </location>
</feature>
<evidence type="ECO:0000256" key="7">
    <source>
        <dbReference type="ARBA" id="ARBA00023242"/>
    </source>
</evidence>
<evidence type="ECO:0000256" key="3">
    <source>
        <dbReference type="ARBA" id="ARBA00009466"/>
    </source>
</evidence>
<dbReference type="SUPFAM" id="SSF48371">
    <property type="entry name" value="ARM repeat"/>
    <property type="match status" value="1"/>
</dbReference>
<dbReference type="PANTHER" id="PTHR12596">
    <property type="entry name" value="EXPORTIN 4,7-RELATED"/>
    <property type="match status" value="1"/>
</dbReference>
<dbReference type="PROSITE" id="PS50166">
    <property type="entry name" value="IMPORTIN_B_NT"/>
    <property type="match status" value="1"/>
</dbReference>
<dbReference type="InterPro" id="IPR016024">
    <property type="entry name" value="ARM-type_fold"/>
</dbReference>
<dbReference type="InterPro" id="IPR001494">
    <property type="entry name" value="Importin-beta_N"/>
</dbReference>
<evidence type="ECO:0000256" key="8">
    <source>
        <dbReference type="ARBA" id="ARBA00040444"/>
    </source>
</evidence>
<evidence type="ECO:0000313" key="10">
    <source>
        <dbReference type="EnsemblMetazoa" id="XP_020912207.1"/>
    </source>
</evidence>
<reference evidence="10" key="1">
    <citation type="submission" date="2022-11" db="UniProtKB">
        <authorList>
            <consortium name="EnsemblMetazoa"/>
        </authorList>
    </citation>
    <scope>IDENTIFICATION</scope>
</reference>
<dbReference type="KEGG" id="epa:110249966"/>
<evidence type="ECO:0000256" key="6">
    <source>
        <dbReference type="ARBA" id="ARBA00022927"/>
    </source>
</evidence>
<dbReference type="GO" id="GO:0005737">
    <property type="term" value="C:cytoplasm"/>
    <property type="evidence" value="ECO:0007669"/>
    <property type="project" value="UniProtKB-SubCell"/>
</dbReference>
<keyword evidence="6" id="KW-0653">Protein transport</keyword>
<name>A0A913XYC5_EXADI</name>
<proteinExistence type="inferred from homology"/>
<keyword evidence="11" id="KW-1185">Reference proteome</keyword>
<dbReference type="GO" id="GO:0031267">
    <property type="term" value="F:small GTPase binding"/>
    <property type="evidence" value="ECO:0007669"/>
    <property type="project" value="InterPro"/>
</dbReference>
<evidence type="ECO:0000256" key="2">
    <source>
        <dbReference type="ARBA" id="ARBA00004496"/>
    </source>
</evidence>
<organism evidence="10 11">
    <name type="scientific">Exaiptasia diaphana</name>
    <name type="common">Tropical sea anemone</name>
    <name type="synonym">Aiptasia pulchella</name>
    <dbReference type="NCBI Taxonomy" id="2652724"/>
    <lineage>
        <taxon>Eukaryota</taxon>
        <taxon>Metazoa</taxon>
        <taxon>Cnidaria</taxon>
        <taxon>Anthozoa</taxon>
        <taxon>Hexacorallia</taxon>
        <taxon>Actiniaria</taxon>
        <taxon>Aiptasiidae</taxon>
        <taxon>Exaiptasia</taxon>
    </lineage>
</organism>
<dbReference type="RefSeq" id="XP_020912207.1">
    <property type="nucleotide sequence ID" value="XM_021056548.2"/>
</dbReference>
<dbReference type="GeneID" id="110249966"/>
<dbReference type="Proteomes" id="UP000887567">
    <property type="component" value="Unplaced"/>
</dbReference>
<keyword evidence="7" id="KW-0539">Nucleus</keyword>
<dbReference type="GO" id="GO:0006611">
    <property type="term" value="P:protein export from nucleus"/>
    <property type="evidence" value="ECO:0007669"/>
    <property type="project" value="TreeGrafter"/>
</dbReference>
<dbReference type="GO" id="GO:0005049">
    <property type="term" value="F:nuclear export signal receptor activity"/>
    <property type="evidence" value="ECO:0007669"/>
    <property type="project" value="InterPro"/>
</dbReference>
<dbReference type="OMA" id="SCKSIFH"/>
<evidence type="ECO:0000313" key="11">
    <source>
        <dbReference type="Proteomes" id="UP000887567"/>
    </source>
</evidence>
<dbReference type="InterPro" id="IPR011989">
    <property type="entry name" value="ARM-like"/>
</dbReference>
<dbReference type="AlphaFoldDB" id="A0A913XYC5"/>
<dbReference type="EnsemblMetazoa" id="XM_021056548.2">
    <property type="protein sequence ID" value="XP_020912207.1"/>
    <property type="gene ID" value="LOC110249966"/>
</dbReference>
<comment type="similarity">
    <text evidence="3">Belongs to the exportin family.</text>
</comment>
<keyword evidence="4" id="KW-0813">Transport</keyword>
<comment type="subcellular location">
    <subcellularLocation>
        <location evidence="2">Cytoplasm</location>
    </subcellularLocation>
    <subcellularLocation>
        <location evidence="1">Nucleus</location>
    </subcellularLocation>
</comment>
<accession>A0A913XYC5</accession>
<evidence type="ECO:0000256" key="4">
    <source>
        <dbReference type="ARBA" id="ARBA00022448"/>
    </source>
</evidence>